<name>A0ACC2JSN9_9PEZI</name>
<gene>
    <name evidence="1" type="ORF">O1611_g3127</name>
</gene>
<comment type="caution">
    <text evidence="1">The sequence shown here is derived from an EMBL/GenBank/DDBJ whole genome shotgun (WGS) entry which is preliminary data.</text>
</comment>
<dbReference type="EMBL" id="JAPUUL010000485">
    <property type="protein sequence ID" value="KAJ8130500.1"/>
    <property type="molecule type" value="Genomic_DNA"/>
</dbReference>
<dbReference type="Proteomes" id="UP001153332">
    <property type="component" value="Unassembled WGS sequence"/>
</dbReference>
<evidence type="ECO:0000313" key="2">
    <source>
        <dbReference type="Proteomes" id="UP001153332"/>
    </source>
</evidence>
<organism evidence="1 2">
    <name type="scientific">Lasiodiplodia mahajangana</name>
    <dbReference type="NCBI Taxonomy" id="1108764"/>
    <lineage>
        <taxon>Eukaryota</taxon>
        <taxon>Fungi</taxon>
        <taxon>Dikarya</taxon>
        <taxon>Ascomycota</taxon>
        <taxon>Pezizomycotina</taxon>
        <taxon>Dothideomycetes</taxon>
        <taxon>Dothideomycetes incertae sedis</taxon>
        <taxon>Botryosphaeriales</taxon>
        <taxon>Botryosphaeriaceae</taxon>
        <taxon>Lasiodiplodia</taxon>
    </lineage>
</organism>
<reference evidence="1" key="1">
    <citation type="submission" date="2022-12" db="EMBL/GenBank/DDBJ databases">
        <title>Genome Sequence of Lasiodiplodia mahajangana.</title>
        <authorList>
            <person name="Buettner E."/>
        </authorList>
    </citation>
    <scope>NUCLEOTIDE SEQUENCE</scope>
    <source>
        <strain evidence="1">VT137</strain>
    </source>
</reference>
<keyword evidence="2" id="KW-1185">Reference proteome</keyword>
<sequence length="426" mass="47466">MLAQFVVDDGPCQASPSDLVPHSTNSQRVGHQECPASVSESTCGLGPDEGWPLVGQSPLSNIEIELLKHYCHRVAPWLDVYDQDQTFSHYVPKLAMTSPCVLEVLLQLAAASSGRPIEVVTRRGAGIFHLQAMSDPQGTESPSSALRMIACFVISRTILFVDRDPEMWERSFQGDGAFFYFRRFRFLDTTQRQMWLGFLTLILRLEIAYCLLNQTDPAWVPELARHIQAQSGTNETGDIESRQILNASLQCLKLLLDTMSFCFAPEVTTRPSMSPISSGTRRAGNWRVLMGRLYAWYKSRPSSLEPLVDVENPESAFRLIMFSSGAGISSNALYHTAMFLLLSNKPPLASADEQRTESDVDESQTSPRWHALRICGIAINKGHSLAIEVPSMQRKNMDSAHINSFRNEKTLVGLTQVTRKQAGKGQ</sequence>
<protein>
    <submittedName>
        <fullName evidence="1">Uncharacterized protein</fullName>
    </submittedName>
</protein>
<accession>A0ACC2JSN9</accession>
<evidence type="ECO:0000313" key="1">
    <source>
        <dbReference type="EMBL" id="KAJ8130500.1"/>
    </source>
</evidence>
<proteinExistence type="predicted"/>